<dbReference type="GO" id="GO:0002532">
    <property type="term" value="P:production of molecular mediator involved in inflammatory response"/>
    <property type="evidence" value="ECO:0007669"/>
    <property type="project" value="InterPro"/>
</dbReference>
<feature type="domain" description="Fibronectin type-III" evidence="16">
    <location>
        <begin position="136"/>
        <end position="241"/>
    </location>
</feature>
<dbReference type="InterPro" id="IPR015319">
    <property type="entry name" value="IL-4_rcpt-alpha_N"/>
</dbReference>
<name>A0AA35PNX3_9SAUR</name>
<dbReference type="PROSITE" id="PS50853">
    <property type="entry name" value="FN3"/>
    <property type="match status" value="1"/>
</dbReference>
<evidence type="ECO:0000256" key="1">
    <source>
        <dbReference type="ARBA" id="ARBA00004479"/>
    </source>
</evidence>
<evidence type="ECO:0000256" key="15">
    <source>
        <dbReference type="SAM" id="SignalP"/>
    </source>
</evidence>
<feature type="signal peptide" evidence="15">
    <location>
        <begin position="1"/>
        <end position="35"/>
    </location>
</feature>
<feature type="region of interest" description="Disordered" evidence="13">
    <location>
        <begin position="376"/>
        <end position="409"/>
    </location>
</feature>
<evidence type="ECO:0000256" key="7">
    <source>
        <dbReference type="ARBA" id="ARBA00022989"/>
    </source>
</evidence>
<dbReference type="Proteomes" id="UP001178461">
    <property type="component" value="Chromosome 14"/>
</dbReference>
<feature type="compositionally biased region" description="Polar residues" evidence="13">
    <location>
        <begin position="387"/>
        <end position="409"/>
    </location>
</feature>
<dbReference type="GO" id="GO:0009897">
    <property type="term" value="C:external side of plasma membrane"/>
    <property type="evidence" value="ECO:0007669"/>
    <property type="project" value="TreeGrafter"/>
</dbReference>
<gene>
    <name evidence="17" type="ORF">PODLI_1B030161</name>
</gene>
<evidence type="ECO:0000256" key="5">
    <source>
        <dbReference type="ARBA" id="ARBA00022692"/>
    </source>
</evidence>
<dbReference type="PROSITE" id="PS01355">
    <property type="entry name" value="HEMATOPO_REC_S_F1"/>
    <property type="match status" value="1"/>
</dbReference>
<keyword evidence="11" id="KW-0325">Glycoprotein</keyword>
<evidence type="ECO:0000256" key="12">
    <source>
        <dbReference type="ARBA" id="ARBA00025115"/>
    </source>
</evidence>
<organism evidence="17 18">
    <name type="scientific">Podarcis lilfordi</name>
    <name type="common">Lilford's wall lizard</name>
    <dbReference type="NCBI Taxonomy" id="74358"/>
    <lineage>
        <taxon>Eukaryota</taxon>
        <taxon>Metazoa</taxon>
        <taxon>Chordata</taxon>
        <taxon>Craniata</taxon>
        <taxon>Vertebrata</taxon>
        <taxon>Euteleostomi</taxon>
        <taxon>Lepidosauria</taxon>
        <taxon>Squamata</taxon>
        <taxon>Bifurcata</taxon>
        <taxon>Unidentata</taxon>
        <taxon>Episquamata</taxon>
        <taxon>Laterata</taxon>
        <taxon>Lacertibaenia</taxon>
        <taxon>Lacertidae</taxon>
        <taxon>Podarcis</taxon>
    </lineage>
</organism>
<keyword evidence="18" id="KW-1185">Reference proteome</keyword>
<feature type="chain" id="PRO_5041285560" description="Interleukin-4 receptor subunit alpha" evidence="15">
    <location>
        <begin position="36"/>
        <end position="654"/>
    </location>
</feature>
<dbReference type="EMBL" id="OX395139">
    <property type="protein sequence ID" value="CAI5792488.1"/>
    <property type="molecule type" value="Genomic_DNA"/>
</dbReference>
<sequence>MADGGTGFGGPRRKPGLLLLLSVFLACSLWHTVSSKDIQPSCLTDYESEVVCHWEVDASTDCPKEFLLRVATTSTVYGPGESWECSPKNKRGLDVTPKCTCTIQSEVLHNYKYHFSLEANEKEIWKMTSDPDDIVKPRLLVNLTVDRKDDSYIFTWADDYEEGNVLHQNPGTVYEVAYWPINQTDKLHKHTTHSCHYKIFDDNLMPGTTYIAKVRQRTESFGDIWSDWSAEYTWKNDTEPRPGSILWIFIPLLCVFIMALATFSFFCVTRVKKGWWDQIPNPAKSKVAAGVTAAVVPFGNMGLEHPVHIHSCIASAKPETQKEEDCQVPHEDAVAKLFRDLLSGDLSSGGTGILDEHPLLKDQALGHMQSAFSFSQDAPLDKRRGVSETSSEPVYQNTSTETVASSQPGSAALELPLSHSLFSPEAQPVTTDRLCLQGGGGGSTAAPQPSGYKCFSSLVAEPMAGFSQVCEEEQEEFSPFRDQIQPFSHDSGPCLAPVTGSLHPSFQGVFPEAQDSLCFSSCMAAAEQEARPGSPSQHAPGKSGPCPAASLLAGYRSFSSALQEGTAPQGKSGSAGCGLDGQSPYKPLLSIVQDSPAAATGVSRVLFHPGWGAQEVRDPAWASAPCGADLDMQQVASDGCFREDVARDKGLSYP</sequence>
<dbReference type="GO" id="GO:0004896">
    <property type="term" value="F:cytokine receptor activity"/>
    <property type="evidence" value="ECO:0007669"/>
    <property type="project" value="InterPro"/>
</dbReference>
<keyword evidence="10 17" id="KW-0675">Receptor</keyword>
<keyword evidence="4" id="KW-0597">Phosphoprotein</keyword>
<reference evidence="17" key="1">
    <citation type="submission" date="2022-12" db="EMBL/GenBank/DDBJ databases">
        <authorList>
            <person name="Alioto T."/>
            <person name="Alioto T."/>
            <person name="Gomez Garrido J."/>
        </authorList>
    </citation>
    <scope>NUCLEOTIDE SEQUENCE</scope>
</reference>
<dbReference type="SUPFAM" id="SSF49265">
    <property type="entry name" value="Fibronectin type III"/>
    <property type="match status" value="2"/>
</dbReference>
<keyword evidence="9" id="KW-1015">Disulfide bond</keyword>
<keyword evidence="5 14" id="KW-0812">Transmembrane</keyword>
<evidence type="ECO:0000256" key="4">
    <source>
        <dbReference type="ARBA" id="ARBA00022553"/>
    </source>
</evidence>
<evidence type="ECO:0000256" key="13">
    <source>
        <dbReference type="SAM" id="MobiDB-lite"/>
    </source>
</evidence>
<evidence type="ECO:0000256" key="6">
    <source>
        <dbReference type="ARBA" id="ARBA00022729"/>
    </source>
</evidence>
<dbReference type="PANTHER" id="PTHR23037">
    <property type="entry name" value="CYTOKINE RECEPTOR"/>
    <property type="match status" value="1"/>
</dbReference>
<protein>
    <recommendedName>
        <fullName evidence="3">Interleukin-4 receptor subunit alpha</fullName>
    </recommendedName>
</protein>
<dbReference type="AlphaFoldDB" id="A0AA35PNX3"/>
<comment type="function">
    <text evidence="12">Receptor for both interleukin 4 and interleukin 13. Couples to the JAK1/2/3-STAT6 pathway. The IL4 response is involved in promoting Th2 differentiation. The IL4/IL13 responses are involved in regulating IgE production and, chemokine and mucus production at sites of allergic inflammation. In certain cell types, can signal through activation of insulin receptor substrates, IRS1/IRS2.</text>
</comment>
<evidence type="ECO:0000256" key="2">
    <source>
        <dbReference type="ARBA" id="ARBA00008280"/>
    </source>
</evidence>
<evidence type="ECO:0000256" key="11">
    <source>
        <dbReference type="ARBA" id="ARBA00023180"/>
    </source>
</evidence>
<evidence type="ECO:0000313" key="18">
    <source>
        <dbReference type="Proteomes" id="UP001178461"/>
    </source>
</evidence>
<accession>A0AA35PNX3</accession>
<dbReference type="InterPro" id="IPR003961">
    <property type="entry name" value="FN3_dom"/>
</dbReference>
<keyword evidence="7 14" id="KW-1133">Transmembrane helix</keyword>
<evidence type="ECO:0000313" key="17">
    <source>
        <dbReference type="EMBL" id="CAI5792488.1"/>
    </source>
</evidence>
<comment type="subcellular location">
    <subcellularLocation>
        <location evidence="1">Membrane</location>
        <topology evidence="1">Single-pass type I membrane protein</topology>
    </subcellularLocation>
</comment>
<proteinExistence type="inferred from homology"/>
<dbReference type="InterPro" id="IPR013783">
    <property type="entry name" value="Ig-like_fold"/>
</dbReference>
<feature type="transmembrane region" description="Helical" evidence="14">
    <location>
        <begin position="245"/>
        <end position="268"/>
    </location>
</feature>
<keyword evidence="6 15" id="KW-0732">Signal</keyword>
<dbReference type="CDD" id="cd00063">
    <property type="entry name" value="FN3"/>
    <property type="match status" value="1"/>
</dbReference>
<evidence type="ECO:0000256" key="14">
    <source>
        <dbReference type="SAM" id="Phobius"/>
    </source>
</evidence>
<keyword evidence="8 14" id="KW-0472">Membrane</keyword>
<evidence type="ECO:0000256" key="10">
    <source>
        <dbReference type="ARBA" id="ARBA00023170"/>
    </source>
</evidence>
<dbReference type="InterPro" id="IPR036116">
    <property type="entry name" value="FN3_sf"/>
</dbReference>
<dbReference type="Gene3D" id="2.60.40.10">
    <property type="entry name" value="Immunoglobulins"/>
    <property type="match status" value="2"/>
</dbReference>
<dbReference type="PANTHER" id="PTHR23037:SF32">
    <property type="entry name" value="INTERLEUKIN-4 RECEPTOR SUBUNIT ALPHA"/>
    <property type="match status" value="1"/>
</dbReference>
<dbReference type="Pfam" id="PF09238">
    <property type="entry name" value="IL4Ra_N"/>
    <property type="match status" value="1"/>
</dbReference>
<comment type="similarity">
    <text evidence="2">Belongs to the type I cytokine receptor family. Type 4 subfamily.</text>
</comment>
<evidence type="ECO:0000256" key="9">
    <source>
        <dbReference type="ARBA" id="ARBA00023157"/>
    </source>
</evidence>
<evidence type="ECO:0000259" key="16">
    <source>
        <dbReference type="PROSITE" id="PS50853"/>
    </source>
</evidence>
<dbReference type="InterPro" id="IPR003531">
    <property type="entry name" value="Hempt_rcpt_S_F1_CS"/>
</dbReference>
<evidence type="ECO:0000256" key="8">
    <source>
        <dbReference type="ARBA" id="ARBA00023136"/>
    </source>
</evidence>
<evidence type="ECO:0000256" key="3">
    <source>
        <dbReference type="ARBA" id="ARBA00018975"/>
    </source>
</evidence>